<evidence type="ECO:0000313" key="1">
    <source>
        <dbReference type="EMBL" id="KAJ8366336.1"/>
    </source>
</evidence>
<sequence>MPPASCSCPGAGTTVVLSVSFQFRTWNSAGLLLFSSLVDGTVELALNEGKVNAHINATQKRSTRIDISSGESCSFTVTEWRVLLSTVPERRSFLCRDLEPKCVSMMVHTYLLEFRSARACMYKDSKSRSADLRSV</sequence>
<accession>A0AAD7VZ70</accession>
<evidence type="ECO:0000313" key="2">
    <source>
        <dbReference type="Proteomes" id="UP001221898"/>
    </source>
</evidence>
<dbReference type="Gene3D" id="2.60.120.200">
    <property type="match status" value="1"/>
</dbReference>
<keyword evidence="2" id="KW-1185">Reference proteome</keyword>
<proteinExistence type="predicted"/>
<comment type="caution">
    <text evidence="1">The sequence shown here is derived from an EMBL/GenBank/DDBJ whole genome shotgun (WGS) entry which is preliminary data.</text>
</comment>
<dbReference type="EMBL" id="JAINUG010000607">
    <property type="protein sequence ID" value="KAJ8366336.1"/>
    <property type="molecule type" value="Genomic_DNA"/>
</dbReference>
<organism evidence="1 2">
    <name type="scientific">Aldrovandia affinis</name>
    <dbReference type="NCBI Taxonomy" id="143900"/>
    <lineage>
        <taxon>Eukaryota</taxon>
        <taxon>Metazoa</taxon>
        <taxon>Chordata</taxon>
        <taxon>Craniata</taxon>
        <taxon>Vertebrata</taxon>
        <taxon>Euteleostomi</taxon>
        <taxon>Actinopterygii</taxon>
        <taxon>Neopterygii</taxon>
        <taxon>Teleostei</taxon>
        <taxon>Notacanthiformes</taxon>
        <taxon>Halosauridae</taxon>
        <taxon>Aldrovandia</taxon>
    </lineage>
</organism>
<name>A0AAD7VZ70_9TELE</name>
<dbReference type="SUPFAM" id="SSF49899">
    <property type="entry name" value="Concanavalin A-like lectins/glucanases"/>
    <property type="match status" value="1"/>
</dbReference>
<gene>
    <name evidence="1" type="ORF">AAFF_G00361290</name>
</gene>
<dbReference type="InterPro" id="IPR013320">
    <property type="entry name" value="ConA-like_dom_sf"/>
</dbReference>
<dbReference type="Proteomes" id="UP001221898">
    <property type="component" value="Unassembled WGS sequence"/>
</dbReference>
<reference evidence="1" key="1">
    <citation type="journal article" date="2023" name="Science">
        <title>Genome structures resolve the early diversification of teleost fishes.</title>
        <authorList>
            <person name="Parey E."/>
            <person name="Louis A."/>
            <person name="Montfort J."/>
            <person name="Bouchez O."/>
            <person name="Roques C."/>
            <person name="Iampietro C."/>
            <person name="Lluch J."/>
            <person name="Castinel A."/>
            <person name="Donnadieu C."/>
            <person name="Desvignes T."/>
            <person name="Floi Bucao C."/>
            <person name="Jouanno E."/>
            <person name="Wen M."/>
            <person name="Mejri S."/>
            <person name="Dirks R."/>
            <person name="Jansen H."/>
            <person name="Henkel C."/>
            <person name="Chen W.J."/>
            <person name="Zahm M."/>
            <person name="Cabau C."/>
            <person name="Klopp C."/>
            <person name="Thompson A.W."/>
            <person name="Robinson-Rechavi M."/>
            <person name="Braasch I."/>
            <person name="Lecointre G."/>
            <person name="Bobe J."/>
            <person name="Postlethwait J.H."/>
            <person name="Berthelot C."/>
            <person name="Roest Crollius H."/>
            <person name="Guiguen Y."/>
        </authorList>
    </citation>
    <scope>NUCLEOTIDE SEQUENCE</scope>
    <source>
        <strain evidence="1">NC1722</strain>
    </source>
</reference>
<protein>
    <submittedName>
        <fullName evidence="1">Uncharacterized protein</fullName>
    </submittedName>
</protein>
<dbReference type="AlphaFoldDB" id="A0AAD7VZ70"/>